<evidence type="ECO:0000313" key="2">
    <source>
        <dbReference type="Proteomes" id="UP001524473"/>
    </source>
</evidence>
<dbReference type="GeneID" id="90531781"/>
<name>A0ABT1RWA9_9FIRM</name>
<gene>
    <name evidence="1" type="ORF">NE695_03385</name>
</gene>
<proteinExistence type="predicted"/>
<organism evidence="1 2">
    <name type="scientific">Neglectibacter timonensis</name>
    <dbReference type="NCBI Taxonomy" id="1776382"/>
    <lineage>
        <taxon>Bacteria</taxon>
        <taxon>Bacillati</taxon>
        <taxon>Bacillota</taxon>
        <taxon>Clostridia</taxon>
        <taxon>Eubacteriales</taxon>
        <taxon>Oscillospiraceae</taxon>
        <taxon>Neglectibacter</taxon>
    </lineage>
</organism>
<keyword evidence="2" id="KW-1185">Reference proteome</keyword>
<evidence type="ECO:0000313" key="1">
    <source>
        <dbReference type="EMBL" id="MCQ4838957.1"/>
    </source>
</evidence>
<dbReference type="Proteomes" id="UP001524473">
    <property type="component" value="Unassembled WGS sequence"/>
</dbReference>
<dbReference type="EMBL" id="JANFZH010000005">
    <property type="protein sequence ID" value="MCQ4838957.1"/>
    <property type="molecule type" value="Genomic_DNA"/>
</dbReference>
<dbReference type="RefSeq" id="WP_066862142.1">
    <property type="nucleotide sequence ID" value="NZ_CABKVV010000012.1"/>
</dbReference>
<accession>A0ABT1RWA9</accession>
<reference evidence="1 2" key="1">
    <citation type="submission" date="2022-06" db="EMBL/GenBank/DDBJ databases">
        <title>Isolation of gut microbiota from human fecal samples.</title>
        <authorList>
            <person name="Pamer E.G."/>
            <person name="Barat B."/>
            <person name="Waligurski E."/>
            <person name="Medina S."/>
            <person name="Paddock L."/>
            <person name="Mostad J."/>
        </authorList>
    </citation>
    <scope>NUCLEOTIDE SEQUENCE [LARGE SCALE GENOMIC DNA]</scope>
    <source>
        <strain evidence="1 2">DFI.9.73</strain>
    </source>
</reference>
<comment type="caution">
    <text evidence="1">The sequence shown here is derived from an EMBL/GenBank/DDBJ whole genome shotgun (WGS) entry which is preliminary data.</text>
</comment>
<sequence length="217" mass="23650">MEDFSKDAVILTAFENKEALGLLTCDLVRRGVGLVLLIDDSSGSAAGSSAIPGLTILRQTPDRDDAPTLRDALQYLNLHRPDMEYAAVLETAGDCSAENIAGLLAAVHGRKRLLAVSLRRPGRGVSFLSWRRNRLNCLLPRLVSGEGEAESLRSSRAFSTQLIPQFLTVEGEGQAYHLNCLLACISTGIALEEVLFPVKEEKTEYRIPEFLKSIIPG</sequence>
<protein>
    <submittedName>
        <fullName evidence="1">Uncharacterized protein</fullName>
    </submittedName>
</protein>